<protein>
    <recommendedName>
        <fullName evidence="1">Reverse transcriptase domain-containing protein</fullName>
    </recommendedName>
</protein>
<proteinExistence type="predicted"/>
<dbReference type="PANTHER" id="PTHR31635">
    <property type="entry name" value="REVERSE TRANSCRIPTASE DOMAIN-CONTAINING PROTEIN-RELATED"/>
    <property type="match status" value="1"/>
</dbReference>
<gene>
    <name evidence="2" type="ORF">LIER_11772</name>
</gene>
<feature type="domain" description="Reverse transcriptase" evidence="1">
    <location>
        <begin position="101"/>
        <end position="235"/>
    </location>
</feature>
<evidence type="ECO:0000313" key="3">
    <source>
        <dbReference type="Proteomes" id="UP001454036"/>
    </source>
</evidence>
<sequence>MIQDSAGAWLTEQPDICAHITQFFASLYCSEASRSELRSPFPASLQPFEIATHLSLSNQISDSEITSALKSFKPLKTPGPASVLEPEKISKINSTYICLIPKVELPESVKQFRPISFCKTVYKCLTKVLVNCLRPYLNKIINPLQASFLLGRQGIDNVIIVQDVIIVQEELNSLNNKRGKIGYMAIKLDLEKAFDRLEWSCIHHCLNFFGFSPCIFHLIMTCISSSNMAVLVNGKAGDKFYPLRSIR</sequence>
<dbReference type="InterPro" id="IPR043502">
    <property type="entry name" value="DNA/RNA_pol_sf"/>
</dbReference>
<dbReference type="SUPFAM" id="SSF56672">
    <property type="entry name" value="DNA/RNA polymerases"/>
    <property type="match status" value="1"/>
</dbReference>
<dbReference type="AlphaFoldDB" id="A0AAV3PPC4"/>
<dbReference type="PANTHER" id="PTHR31635:SF196">
    <property type="entry name" value="REVERSE TRANSCRIPTASE DOMAIN-CONTAINING PROTEIN-RELATED"/>
    <property type="match status" value="1"/>
</dbReference>
<organism evidence="2 3">
    <name type="scientific">Lithospermum erythrorhizon</name>
    <name type="common">Purple gromwell</name>
    <name type="synonym">Lithospermum officinale var. erythrorhizon</name>
    <dbReference type="NCBI Taxonomy" id="34254"/>
    <lineage>
        <taxon>Eukaryota</taxon>
        <taxon>Viridiplantae</taxon>
        <taxon>Streptophyta</taxon>
        <taxon>Embryophyta</taxon>
        <taxon>Tracheophyta</taxon>
        <taxon>Spermatophyta</taxon>
        <taxon>Magnoliopsida</taxon>
        <taxon>eudicotyledons</taxon>
        <taxon>Gunneridae</taxon>
        <taxon>Pentapetalae</taxon>
        <taxon>asterids</taxon>
        <taxon>lamiids</taxon>
        <taxon>Boraginales</taxon>
        <taxon>Boraginaceae</taxon>
        <taxon>Boraginoideae</taxon>
        <taxon>Lithospermeae</taxon>
        <taxon>Lithospermum</taxon>
    </lineage>
</organism>
<name>A0AAV3PPC4_LITER</name>
<evidence type="ECO:0000259" key="1">
    <source>
        <dbReference type="Pfam" id="PF00078"/>
    </source>
</evidence>
<reference evidence="2 3" key="1">
    <citation type="submission" date="2024-01" db="EMBL/GenBank/DDBJ databases">
        <title>The complete chloroplast genome sequence of Lithospermum erythrorhizon: insights into the phylogenetic relationship among Boraginaceae species and the maternal lineages of purple gromwells.</title>
        <authorList>
            <person name="Okada T."/>
            <person name="Watanabe K."/>
        </authorList>
    </citation>
    <scope>NUCLEOTIDE SEQUENCE [LARGE SCALE GENOMIC DNA]</scope>
</reference>
<keyword evidence="3" id="KW-1185">Reference proteome</keyword>
<dbReference type="Proteomes" id="UP001454036">
    <property type="component" value="Unassembled WGS sequence"/>
</dbReference>
<evidence type="ECO:0000313" key="2">
    <source>
        <dbReference type="EMBL" id="GAA0153565.1"/>
    </source>
</evidence>
<dbReference type="InterPro" id="IPR000477">
    <property type="entry name" value="RT_dom"/>
</dbReference>
<accession>A0AAV3PPC4</accession>
<comment type="caution">
    <text evidence="2">The sequence shown here is derived from an EMBL/GenBank/DDBJ whole genome shotgun (WGS) entry which is preliminary data.</text>
</comment>
<dbReference type="Pfam" id="PF00078">
    <property type="entry name" value="RVT_1"/>
    <property type="match status" value="1"/>
</dbReference>
<dbReference type="EMBL" id="BAABME010002203">
    <property type="protein sequence ID" value="GAA0153565.1"/>
    <property type="molecule type" value="Genomic_DNA"/>
</dbReference>